<dbReference type="Proteomes" id="UP001330827">
    <property type="component" value="Chromosome"/>
</dbReference>
<feature type="region of interest" description="Disordered" evidence="1">
    <location>
        <begin position="1"/>
        <end position="22"/>
    </location>
</feature>
<feature type="region of interest" description="Disordered" evidence="1">
    <location>
        <begin position="55"/>
        <end position="82"/>
    </location>
</feature>
<evidence type="ECO:0000256" key="1">
    <source>
        <dbReference type="SAM" id="MobiDB-lite"/>
    </source>
</evidence>
<reference evidence="3 4" key="1">
    <citation type="submission" date="2022-10" db="EMBL/GenBank/DDBJ databases">
        <title>The complete genomes of actinobacterial strains from the NBC collection.</title>
        <authorList>
            <person name="Joergensen T.S."/>
            <person name="Alvarez Arevalo M."/>
            <person name="Sterndorff E.B."/>
            <person name="Faurdal D."/>
            <person name="Vuksanovic O."/>
            <person name="Mourched A.-S."/>
            <person name="Charusanti P."/>
            <person name="Shaw S."/>
            <person name="Blin K."/>
            <person name="Weber T."/>
        </authorList>
    </citation>
    <scope>NUCLEOTIDE SEQUENCE [LARGE SCALE GENOMIC DNA]</scope>
    <source>
        <strain evidence="3 4">NBC 01769</strain>
    </source>
</reference>
<keyword evidence="2" id="KW-0472">Membrane</keyword>
<gene>
    <name evidence="3" type="ORF">OIE64_33705</name>
</gene>
<feature type="compositionally biased region" description="Low complexity" evidence="1">
    <location>
        <begin position="1"/>
        <end position="17"/>
    </location>
</feature>
<organism evidence="3 4">
    <name type="scientific">Streptomyces brevispora</name>
    <dbReference type="NCBI Taxonomy" id="887462"/>
    <lineage>
        <taxon>Bacteria</taxon>
        <taxon>Bacillati</taxon>
        <taxon>Actinomycetota</taxon>
        <taxon>Actinomycetes</taxon>
        <taxon>Kitasatosporales</taxon>
        <taxon>Streptomycetaceae</taxon>
        <taxon>Streptomyces</taxon>
    </lineage>
</organism>
<keyword evidence="4" id="KW-1185">Reference proteome</keyword>
<evidence type="ECO:0000256" key="2">
    <source>
        <dbReference type="SAM" id="Phobius"/>
    </source>
</evidence>
<keyword evidence="2" id="KW-1133">Transmembrane helix</keyword>
<name>A0ABZ1GBH8_9ACTN</name>
<accession>A0ABZ1GBH8</accession>
<keyword evidence="2" id="KW-0812">Transmembrane</keyword>
<dbReference type="RefSeq" id="WP_326596805.1">
    <property type="nucleotide sequence ID" value="NZ_CP109114.1"/>
</dbReference>
<protein>
    <submittedName>
        <fullName evidence="3">Uncharacterized protein</fullName>
    </submittedName>
</protein>
<evidence type="ECO:0000313" key="3">
    <source>
        <dbReference type="EMBL" id="WSC17288.1"/>
    </source>
</evidence>
<evidence type="ECO:0000313" key="4">
    <source>
        <dbReference type="Proteomes" id="UP001330827"/>
    </source>
</evidence>
<sequence length="82" mass="8442">MSDTARGARAAAGRTDGVNPSRTALEHRRVNIRAVLVAAVITGFLLAAADVRGHGAPLARPARSPRRGTGLPMCGHTVVPHG</sequence>
<proteinExistence type="predicted"/>
<feature type="transmembrane region" description="Helical" evidence="2">
    <location>
        <begin position="30"/>
        <end position="49"/>
    </location>
</feature>
<dbReference type="EMBL" id="CP109114">
    <property type="protein sequence ID" value="WSC17288.1"/>
    <property type="molecule type" value="Genomic_DNA"/>
</dbReference>